<evidence type="ECO:0000313" key="2">
    <source>
        <dbReference type="EMBL" id="MXO53430.1"/>
    </source>
</evidence>
<reference evidence="2 3" key="1">
    <citation type="submission" date="2019-12" db="EMBL/GenBank/DDBJ databases">
        <title>Genomic-based taxomic classification of the family Erythrobacteraceae.</title>
        <authorList>
            <person name="Xu L."/>
        </authorList>
    </citation>
    <scope>NUCLEOTIDE SEQUENCE [LARGE SCALE GENOMIC DNA]</scope>
    <source>
        <strain evidence="2 3">JCM 17468</strain>
    </source>
</reference>
<dbReference type="SMART" id="SM00530">
    <property type="entry name" value="HTH_XRE"/>
    <property type="match status" value="1"/>
</dbReference>
<dbReference type="RefSeq" id="WP_160660289.1">
    <property type="nucleotide sequence ID" value="NZ_BAABDV010000001.1"/>
</dbReference>
<protein>
    <submittedName>
        <fullName evidence="2">Helix-turn-helix domain-containing protein</fullName>
    </submittedName>
</protein>
<evidence type="ECO:0000259" key="1">
    <source>
        <dbReference type="PROSITE" id="PS50943"/>
    </source>
</evidence>
<keyword evidence="3" id="KW-1185">Reference proteome</keyword>
<dbReference type="EMBL" id="WTYD01000001">
    <property type="protein sequence ID" value="MXO53430.1"/>
    <property type="molecule type" value="Genomic_DNA"/>
</dbReference>
<dbReference type="AlphaFoldDB" id="A0A844Y4I3"/>
<dbReference type="InterPro" id="IPR001387">
    <property type="entry name" value="Cro/C1-type_HTH"/>
</dbReference>
<dbReference type="OrthoDB" id="9815697at2"/>
<gene>
    <name evidence="2" type="ORF">GRI47_05330</name>
</gene>
<feature type="domain" description="HTH cro/C1-type" evidence="1">
    <location>
        <begin position="13"/>
        <end position="56"/>
    </location>
</feature>
<name>A0A844Y4I3_9SPHN</name>
<dbReference type="Pfam" id="PF01381">
    <property type="entry name" value="HTH_3"/>
    <property type="match status" value="1"/>
</dbReference>
<proteinExistence type="predicted"/>
<organism evidence="2 3">
    <name type="scientific">Qipengyuania pelagi</name>
    <dbReference type="NCBI Taxonomy" id="994320"/>
    <lineage>
        <taxon>Bacteria</taxon>
        <taxon>Pseudomonadati</taxon>
        <taxon>Pseudomonadota</taxon>
        <taxon>Alphaproteobacteria</taxon>
        <taxon>Sphingomonadales</taxon>
        <taxon>Erythrobacteraceae</taxon>
        <taxon>Qipengyuania</taxon>
    </lineage>
</organism>
<evidence type="ECO:0000313" key="3">
    <source>
        <dbReference type="Proteomes" id="UP000430272"/>
    </source>
</evidence>
<dbReference type="Gene3D" id="1.10.260.40">
    <property type="entry name" value="lambda repressor-like DNA-binding domains"/>
    <property type="match status" value="1"/>
</dbReference>
<dbReference type="PROSITE" id="PS50943">
    <property type="entry name" value="HTH_CROC1"/>
    <property type="match status" value="1"/>
</dbReference>
<dbReference type="Proteomes" id="UP000430272">
    <property type="component" value="Unassembled WGS sequence"/>
</dbReference>
<accession>A0A844Y4I3</accession>
<dbReference type="CDD" id="cd00093">
    <property type="entry name" value="HTH_XRE"/>
    <property type="match status" value="1"/>
</dbReference>
<dbReference type="InterPro" id="IPR010982">
    <property type="entry name" value="Lambda_DNA-bd_dom_sf"/>
</dbReference>
<sequence>MLLDEGLHTLWPQEALADLAEIDRSHMGRIERGERNVTILNLRKIAKSFDKTMAQLLEDAQI</sequence>
<dbReference type="SUPFAM" id="SSF47413">
    <property type="entry name" value="lambda repressor-like DNA-binding domains"/>
    <property type="match status" value="1"/>
</dbReference>
<comment type="caution">
    <text evidence="2">The sequence shown here is derived from an EMBL/GenBank/DDBJ whole genome shotgun (WGS) entry which is preliminary data.</text>
</comment>
<dbReference type="GO" id="GO:0003677">
    <property type="term" value="F:DNA binding"/>
    <property type="evidence" value="ECO:0007669"/>
    <property type="project" value="InterPro"/>
</dbReference>